<dbReference type="RefSeq" id="WP_338780329.1">
    <property type="nucleotide sequence ID" value="NZ_CP147407.1"/>
</dbReference>
<dbReference type="Proteomes" id="UP001377337">
    <property type="component" value="Chromosome"/>
</dbReference>
<evidence type="ECO:0000256" key="1">
    <source>
        <dbReference type="SAM" id="MobiDB-lite"/>
    </source>
</evidence>
<keyword evidence="3" id="KW-1185">Reference proteome</keyword>
<feature type="region of interest" description="Disordered" evidence="1">
    <location>
        <begin position="1"/>
        <end position="29"/>
    </location>
</feature>
<proteinExistence type="predicted"/>
<sequence>MNGQFPDLKNYRKDYNKRENPKNVKKEEKDGCLSDLGEGCMEGCVPSGCGCGGSDGCMILIMVPVQLTILGVWFFDKIF</sequence>
<evidence type="ECO:0000313" key="3">
    <source>
        <dbReference type="Proteomes" id="UP001377337"/>
    </source>
</evidence>
<reference evidence="2 3" key="1">
    <citation type="submission" date="2024-02" db="EMBL/GenBank/DDBJ databases">
        <title>Seven novel Bacillus-like species.</title>
        <authorList>
            <person name="Liu G."/>
        </authorList>
    </citation>
    <scope>NUCLEOTIDE SEQUENCE [LARGE SCALE GENOMIC DNA]</scope>
    <source>
        <strain evidence="2 3">FJAT-52054</strain>
    </source>
</reference>
<gene>
    <name evidence="2" type="ORF">WCV65_04185</name>
</gene>
<accession>A0ABZ2NIS5</accession>
<organism evidence="2 3">
    <name type="scientific">Metabacillus sediminis</name>
    <dbReference type="NCBI Taxonomy" id="3117746"/>
    <lineage>
        <taxon>Bacteria</taxon>
        <taxon>Bacillati</taxon>
        <taxon>Bacillota</taxon>
        <taxon>Bacilli</taxon>
        <taxon>Bacillales</taxon>
        <taxon>Bacillaceae</taxon>
        <taxon>Metabacillus</taxon>
    </lineage>
</organism>
<protein>
    <submittedName>
        <fullName evidence="2">Uncharacterized protein</fullName>
    </submittedName>
</protein>
<evidence type="ECO:0000313" key="2">
    <source>
        <dbReference type="EMBL" id="WXB97706.1"/>
    </source>
</evidence>
<dbReference type="EMBL" id="CP147407">
    <property type="protein sequence ID" value="WXB97706.1"/>
    <property type="molecule type" value="Genomic_DNA"/>
</dbReference>
<feature type="compositionally biased region" description="Basic and acidic residues" evidence="1">
    <location>
        <begin position="9"/>
        <end position="29"/>
    </location>
</feature>
<name>A0ABZ2NIS5_9BACI</name>